<feature type="region of interest" description="Disordered" evidence="1">
    <location>
        <begin position="1"/>
        <end position="42"/>
    </location>
</feature>
<evidence type="ECO:0000313" key="2">
    <source>
        <dbReference type="EMBL" id="TVY51063.1"/>
    </source>
</evidence>
<proteinExistence type="predicted"/>
<organism evidence="2 3">
    <name type="scientific">Lachnellula cervina</name>
    <dbReference type="NCBI Taxonomy" id="1316786"/>
    <lineage>
        <taxon>Eukaryota</taxon>
        <taxon>Fungi</taxon>
        <taxon>Dikarya</taxon>
        <taxon>Ascomycota</taxon>
        <taxon>Pezizomycotina</taxon>
        <taxon>Leotiomycetes</taxon>
        <taxon>Helotiales</taxon>
        <taxon>Lachnaceae</taxon>
        <taxon>Lachnellula</taxon>
    </lineage>
</organism>
<feature type="compositionally biased region" description="Basic and acidic residues" evidence="1">
    <location>
        <begin position="1"/>
        <end position="14"/>
    </location>
</feature>
<dbReference type="AlphaFoldDB" id="A0A7D8UX09"/>
<dbReference type="InterPro" id="IPR024747">
    <property type="entry name" value="Pyridox_Oxase-rel"/>
</dbReference>
<evidence type="ECO:0000256" key="1">
    <source>
        <dbReference type="SAM" id="MobiDB-lite"/>
    </source>
</evidence>
<evidence type="ECO:0008006" key="4">
    <source>
        <dbReference type="Google" id="ProtNLM"/>
    </source>
</evidence>
<sequence>MVRHTLEYSKEEHNTSSQLLPRNHPHHHQHNPRTPMYPSPPPPPHPFPAILPLIGQMGSFSHPSASLSEPLDLYLHGYVSSRIMNLSSSSTSISSGPKGLPVCICASKVDGLVLSLTPYSHNYNYRSAILFGHATLVEDADEKMWAMELITNSVVPDRWRHTRVPPLKAEIQSTRILKVTIESGSAKIREGVPEDSAADMQDTDTDGIWTGVLPLYEQYGEPVAGPYNKVQEVPEHVRVYGEESSRGNREYAVGAARKSAPVKIKERDEDE</sequence>
<dbReference type="Pfam" id="PF12900">
    <property type="entry name" value="Pyridox_ox_2"/>
    <property type="match status" value="1"/>
</dbReference>
<protein>
    <recommendedName>
        <fullName evidence="4">Flavin-nucleotide-binding protein</fullName>
    </recommendedName>
</protein>
<dbReference type="PANTHER" id="PTHR34071">
    <property type="entry name" value="5-NITROIMIDAZOLE ANTIBIOTICS RESISTANCE PROTEIN, NIMA-FAMILY-RELATED PROTEIN-RELATED"/>
    <property type="match status" value="1"/>
</dbReference>
<dbReference type="Proteomes" id="UP000481288">
    <property type="component" value="Unassembled WGS sequence"/>
</dbReference>
<accession>A0A7D8UX09</accession>
<reference evidence="2 3" key="1">
    <citation type="submission" date="2018-05" db="EMBL/GenBank/DDBJ databases">
        <title>Whole genome sequencing for identification of molecular markers to develop diagnostic detection tools for the regulated plant pathogen Lachnellula willkommii.</title>
        <authorList>
            <person name="Giroux E."/>
            <person name="Bilodeau G."/>
        </authorList>
    </citation>
    <scope>NUCLEOTIDE SEQUENCE [LARGE SCALE GENOMIC DNA]</scope>
    <source>
        <strain evidence="2 3">CBS 625.97</strain>
    </source>
</reference>
<dbReference type="Gene3D" id="2.30.110.10">
    <property type="entry name" value="Electron Transport, Fmn-binding Protein, Chain A"/>
    <property type="match status" value="1"/>
</dbReference>
<name>A0A7D8UX09_9HELO</name>
<dbReference type="EMBL" id="QGMG01000920">
    <property type="protein sequence ID" value="TVY51063.1"/>
    <property type="molecule type" value="Genomic_DNA"/>
</dbReference>
<evidence type="ECO:0000313" key="3">
    <source>
        <dbReference type="Proteomes" id="UP000481288"/>
    </source>
</evidence>
<dbReference type="OrthoDB" id="444432at2759"/>
<keyword evidence="3" id="KW-1185">Reference proteome</keyword>
<feature type="region of interest" description="Disordered" evidence="1">
    <location>
        <begin position="241"/>
        <end position="271"/>
    </location>
</feature>
<gene>
    <name evidence="2" type="ORF">LCER1_G008213</name>
</gene>
<dbReference type="PANTHER" id="PTHR34071:SF2">
    <property type="entry name" value="FLAVIN-NUCLEOTIDE-BINDING PROTEIN"/>
    <property type="match status" value="1"/>
</dbReference>
<comment type="caution">
    <text evidence="2">The sequence shown here is derived from an EMBL/GenBank/DDBJ whole genome shotgun (WGS) entry which is preliminary data.</text>
</comment>
<dbReference type="InterPro" id="IPR012349">
    <property type="entry name" value="Split_barrel_FMN-bd"/>
</dbReference>
<dbReference type="SUPFAM" id="SSF50475">
    <property type="entry name" value="FMN-binding split barrel"/>
    <property type="match status" value="1"/>
</dbReference>